<organism evidence="3 4">
    <name type="scientific">Candidatus Abyssobacteria bacterium SURF_17</name>
    <dbReference type="NCBI Taxonomy" id="2093361"/>
    <lineage>
        <taxon>Bacteria</taxon>
        <taxon>Pseudomonadati</taxon>
        <taxon>Candidatus Hydrogenedentota</taxon>
        <taxon>Candidatus Abyssobacteria</taxon>
    </lineage>
</organism>
<evidence type="ECO:0000259" key="2">
    <source>
        <dbReference type="Pfam" id="PF04028"/>
    </source>
</evidence>
<gene>
    <name evidence="3" type="ORF">C4532_13740</name>
</gene>
<dbReference type="AlphaFoldDB" id="A0A419EUL3"/>
<comment type="caution">
    <text evidence="3">The sequence shown here is derived from an EMBL/GenBank/DDBJ whole genome shotgun (WGS) entry which is preliminary data.</text>
</comment>
<evidence type="ECO:0000256" key="1">
    <source>
        <dbReference type="SAM" id="Coils"/>
    </source>
</evidence>
<accession>A0A419EUL3</accession>
<name>A0A419EUL3_9BACT</name>
<dbReference type="Proteomes" id="UP000285961">
    <property type="component" value="Unassembled WGS sequence"/>
</dbReference>
<dbReference type="InterPro" id="IPR007172">
    <property type="entry name" value="DUF374"/>
</dbReference>
<feature type="domain" description="DUF374" evidence="2">
    <location>
        <begin position="71"/>
        <end position="139"/>
    </location>
</feature>
<feature type="coiled-coil region" evidence="1">
    <location>
        <begin position="202"/>
        <end position="229"/>
    </location>
</feature>
<evidence type="ECO:0000313" key="4">
    <source>
        <dbReference type="Proteomes" id="UP000285961"/>
    </source>
</evidence>
<evidence type="ECO:0000313" key="3">
    <source>
        <dbReference type="EMBL" id="RJP67940.1"/>
    </source>
</evidence>
<dbReference type="Pfam" id="PF04028">
    <property type="entry name" value="DUF374"/>
    <property type="match status" value="1"/>
</dbReference>
<keyword evidence="1" id="KW-0175">Coiled coil</keyword>
<proteinExistence type="predicted"/>
<dbReference type="EMBL" id="QZKI01000096">
    <property type="protein sequence ID" value="RJP67940.1"/>
    <property type="molecule type" value="Genomic_DNA"/>
</dbReference>
<protein>
    <submittedName>
        <fullName evidence="3">DUF374 domain-containing protein</fullName>
    </submittedName>
</protein>
<reference evidence="3 4" key="1">
    <citation type="journal article" date="2017" name="ISME J.">
        <title>Energy and carbon metabolisms in a deep terrestrial subsurface fluid microbial community.</title>
        <authorList>
            <person name="Momper L."/>
            <person name="Jungbluth S.P."/>
            <person name="Lee M.D."/>
            <person name="Amend J.P."/>
        </authorList>
    </citation>
    <scope>NUCLEOTIDE SEQUENCE [LARGE SCALE GENOMIC DNA]</scope>
    <source>
        <strain evidence="3">SURF_17</strain>
    </source>
</reference>
<sequence>MEKPNKTRTVHPFVRAILWIFPPIYKAYMNFVFLTSKRVFYNFDGMRKLRDTGASILGSIWHQDVILVPFTFRNYNVVTMVSRSDQGAIMAPVAKRLGFTPIRGGSSMGGSEALTEVIDYIRTHDRIFCGLTVDGSRGPNRKVKKGIIVIAKESGAPIYPVKAWAKRKVLLPTWDRTLVPLPFNEFVYFCGDPVRVPADASTATIEAKREELEHNLLKLSERAEAHFSNSPPKDYPHESKVIHYGTRTV</sequence>
<dbReference type="CDD" id="cd07983">
    <property type="entry name" value="LPLAT_DUF374-like"/>
    <property type="match status" value="1"/>
</dbReference>